<reference evidence="1 2" key="1">
    <citation type="journal article" date="2014" name="Genome Biol. Evol.">
        <title>The genome of the myxosporean Thelohanellus kitauei shows adaptations to nutrient acquisition within its fish host.</title>
        <authorList>
            <person name="Yang Y."/>
            <person name="Xiong J."/>
            <person name="Zhou Z."/>
            <person name="Huo F."/>
            <person name="Miao W."/>
            <person name="Ran C."/>
            <person name="Liu Y."/>
            <person name="Zhang J."/>
            <person name="Feng J."/>
            <person name="Wang M."/>
            <person name="Wang M."/>
            <person name="Wang L."/>
            <person name="Yao B."/>
        </authorList>
    </citation>
    <scope>NUCLEOTIDE SEQUENCE [LARGE SCALE GENOMIC DNA]</scope>
    <source>
        <strain evidence="1">Wuqing</strain>
    </source>
</reference>
<dbReference type="AlphaFoldDB" id="A0A0C2NH27"/>
<evidence type="ECO:0000313" key="2">
    <source>
        <dbReference type="Proteomes" id="UP000031668"/>
    </source>
</evidence>
<dbReference type="PANTHER" id="PTHR36688">
    <property type="entry name" value="ENDO/EXONUCLEASE/PHOSPHATASE DOMAIN-CONTAINING PROTEIN"/>
    <property type="match status" value="1"/>
</dbReference>
<dbReference type="PANTHER" id="PTHR36688:SF1">
    <property type="entry name" value="ENDONUCLEASE_EXONUCLEASE_PHOSPHATASE DOMAIN-CONTAINING PROTEIN"/>
    <property type="match status" value="1"/>
</dbReference>
<dbReference type="Proteomes" id="UP000031668">
    <property type="component" value="Unassembled WGS sequence"/>
</dbReference>
<accession>A0A0C2NH27</accession>
<dbReference type="InterPro" id="IPR052560">
    <property type="entry name" value="RdDP_mobile_element"/>
</dbReference>
<dbReference type="EMBL" id="JWZT01000886">
    <property type="protein sequence ID" value="KII73317.1"/>
    <property type="molecule type" value="Genomic_DNA"/>
</dbReference>
<evidence type="ECO:0000313" key="1">
    <source>
        <dbReference type="EMBL" id="KII73317.1"/>
    </source>
</evidence>
<gene>
    <name evidence="1" type="ORF">RF11_04699</name>
</gene>
<name>A0A0C2NH27_THEKT</name>
<proteinExistence type="predicted"/>
<dbReference type="OrthoDB" id="409048at2759"/>
<sequence length="257" mass="29645">MESLYGKLETTLRTHGKLIKRFPEARSLAVYYVENTRLTPYYAELNADLNAPSCFFYHCKLQFEPSKTSTSLFYHNNNEANTSLSIGANIYIFKTKPIQKHLGVFLDRTLSFKKHIIETGKKISHRNSRFCKLANNSWRDSPYILRLSGLDQYFRIRKHCMVQLFIWKGLPLNSRSLKSRRVQLIAIKLPSLPGSHLQTDQFLSKEIPRNLMQSVYLCGALYNDLKSKLGTANSTLCRCGLIQTPLHISDECQLSKF</sequence>
<organism evidence="1 2">
    <name type="scientific">Thelohanellus kitauei</name>
    <name type="common">Myxosporean</name>
    <dbReference type="NCBI Taxonomy" id="669202"/>
    <lineage>
        <taxon>Eukaryota</taxon>
        <taxon>Metazoa</taxon>
        <taxon>Cnidaria</taxon>
        <taxon>Myxozoa</taxon>
        <taxon>Myxosporea</taxon>
        <taxon>Bivalvulida</taxon>
        <taxon>Platysporina</taxon>
        <taxon>Myxobolidae</taxon>
        <taxon>Thelohanellus</taxon>
    </lineage>
</organism>
<keyword evidence="2" id="KW-1185">Reference proteome</keyword>
<protein>
    <submittedName>
        <fullName evidence="1">Uncharacterized protein</fullName>
    </submittedName>
</protein>
<comment type="caution">
    <text evidence="1">The sequence shown here is derived from an EMBL/GenBank/DDBJ whole genome shotgun (WGS) entry which is preliminary data.</text>
</comment>